<keyword evidence="3 8" id="KW-0418">Kinase</keyword>
<dbReference type="SUPFAM" id="SSF56112">
    <property type="entry name" value="Protein kinase-like (PK-like)"/>
    <property type="match status" value="1"/>
</dbReference>
<keyword evidence="9" id="KW-1185">Reference proteome</keyword>
<dbReference type="FunFam" id="3.40.50.620:FF:000177">
    <property type="entry name" value="probable receptor-like serine/threonine-protein kinase At5g57670"/>
    <property type="match status" value="1"/>
</dbReference>
<dbReference type="AlphaFoldDB" id="A0A7J6VE07"/>
<dbReference type="SMART" id="SM00220">
    <property type="entry name" value="S_TKc"/>
    <property type="match status" value="1"/>
</dbReference>
<evidence type="ECO:0000313" key="9">
    <source>
        <dbReference type="Proteomes" id="UP000554482"/>
    </source>
</evidence>
<evidence type="ECO:0000259" key="7">
    <source>
        <dbReference type="PROSITE" id="PS50011"/>
    </source>
</evidence>
<dbReference type="PANTHER" id="PTHR47987:SF2">
    <property type="entry name" value="PROTEIN KINASE DOMAIN-CONTAINING PROTEIN"/>
    <property type="match status" value="1"/>
</dbReference>
<dbReference type="Pfam" id="PF00069">
    <property type="entry name" value="Pkinase"/>
    <property type="match status" value="1"/>
</dbReference>
<dbReference type="InterPro" id="IPR014729">
    <property type="entry name" value="Rossmann-like_a/b/a_fold"/>
</dbReference>
<protein>
    <submittedName>
        <fullName evidence="8">Receptor-like kinase lip2</fullName>
    </submittedName>
</protein>
<proteinExistence type="predicted"/>
<sequence>MKFSIKKNQDEAEEQQLSKQSSKSTNNTIVVGVKLDQQSKELLTWALVKVAQPGDSVVALHVLNDTEIIDQHEKSPLLALFKAFDSILSVYEGFCNLKQVDLKLKICRGLCFKKVLVHEVKAYVASKIIVGTTNRNRHSIRTTSASVAKYLAKKLSKECSVIAINNGKVVFQRERAIVVNNARIDDKRPTSLLFAIHRTLSRNSRVLSDAALLVDIEKKSHKTFGEELLRTHLDCLESASKQNSSSHKTFGEILLRNDLDCCENALTQNCSICTQNAHCADQGEESSVDGSGDDSLALVPVQTEESDFSSASFCVSKYVDLKPGWPLLRQATCLRDSMRKVSVVQWAMQLPNRHSSLVVFNPDPKQNICEQKEHIYHLPSLYGESGAIVPIGSNFSSPQSSFDEALNGLPEELECLHEKYSSTCRLFSYQELVSATSNFMPGNLIGKGGSSQVYRGCLPDGKELAVKILSPSEDAVKEFVLEIEIITTLNHNNIISIIGFCFDDSKLLLVYDFLSRGSLDENLHGNKSEKISFGWGERYKVALGVAEALHYLHSVSAQPVIHRDVKSANILLSKDFEPQLSDFGLAKWASTSSSHITCTDVAGTFGYMAPEYFMYGKVNEKIDVYAYGVVLLEILSGRKPISNEYPKGLESLVMWAKPILNDGKVVQLLDPILGNDYDADQMERMALASRLCIQRSPRARPQMSLVLKLLKGDVEVTKWARQQILTSEEFGGVDDESLPPPNIQSHLNLALLDVEDDSLSISSSEQGLSLENYLQGRCSRSSSFD</sequence>
<feature type="domain" description="Protein kinase" evidence="7">
    <location>
        <begin position="439"/>
        <end position="720"/>
    </location>
</feature>
<evidence type="ECO:0000313" key="8">
    <source>
        <dbReference type="EMBL" id="KAF5182931.1"/>
    </source>
</evidence>
<dbReference type="InterPro" id="IPR000719">
    <property type="entry name" value="Prot_kinase_dom"/>
</dbReference>
<dbReference type="OrthoDB" id="654677at2759"/>
<dbReference type="Proteomes" id="UP000554482">
    <property type="component" value="Unassembled WGS sequence"/>
</dbReference>
<reference evidence="8 9" key="1">
    <citation type="submission" date="2020-06" db="EMBL/GenBank/DDBJ databases">
        <title>Transcriptomic and genomic resources for Thalictrum thalictroides and T. hernandezii: Facilitating candidate gene discovery in an emerging model plant lineage.</title>
        <authorList>
            <person name="Arias T."/>
            <person name="Riano-Pachon D.M."/>
            <person name="Di Stilio V.S."/>
        </authorList>
    </citation>
    <scope>NUCLEOTIDE SEQUENCE [LARGE SCALE GENOMIC DNA]</scope>
    <source>
        <strain evidence="9">cv. WT478/WT964</strain>
        <tissue evidence="8">Leaves</tissue>
    </source>
</reference>
<keyword evidence="1" id="KW-0808">Transferase</keyword>
<evidence type="ECO:0000256" key="6">
    <source>
        <dbReference type="SAM" id="MobiDB-lite"/>
    </source>
</evidence>
<name>A0A7J6VE07_THATH</name>
<feature type="region of interest" description="Disordered" evidence="6">
    <location>
        <begin position="1"/>
        <end position="21"/>
    </location>
</feature>
<keyword evidence="4 5" id="KW-0067">ATP-binding</keyword>
<evidence type="ECO:0000256" key="1">
    <source>
        <dbReference type="ARBA" id="ARBA00022679"/>
    </source>
</evidence>
<organism evidence="8 9">
    <name type="scientific">Thalictrum thalictroides</name>
    <name type="common">Rue-anemone</name>
    <name type="synonym">Anemone thalictroides</name>
    <dbReference type="NCBI Taxonomy" id="46969"/>
    <lineage>
        <taxon>Eukaryota</taxon>
        <taxon>Viridiplantae</taxon>
        <taxon>Streptophyta</taxon>
        <taxon>Embryophyta</taxon>
        <taxon>Tracheophyta</taxon>
        <taxon>Spermatophyta</taxon>
        <taxon>Magnoliopsida</taxon>
        <taxon>Ranunculales</taxon>
        <taxon>Ranunculaceae</taxon>
        <taxon>Thalictroideae</taxon>
        <taxon>Thalictrum</taxon>
    </lineage>
</organism>
<dbReference type="PROSITE" id="PS50011">
    <property type="entry name" value="PROTEIN_KINASE_DOM"/>
    <property type="match status" value="1"/>
</dbReference>
<dbReference type="Gene3D" id="3.30.200.20">
    <property type="entry name" value="Phosphorylase Kinase, domain 1"/>
    <property type="match status" value="1"/>
</dbReference>
<dbReference type="InterPro" id="IPR017441">
    <property type="entry name" value="Protein_kinase_ATP_BS"/>
</dbReference>
<evidence type="ECO:0000256" key="3">
    <source>
        <dbReference type="ARBA" id="ARBA00022777"/>
    </source>
</evidence>
<dbReference type="InterPro" id="IPR011009">
    <property type="entry name" value="Kinase-like_dom_sf"/>
</dbReference>
<dbReference type="GO" id="GO:0005524">
    <property type="term" value="F:ATP binding"/>
    <property type="evidence" value="ECO:0007669"/>
    <property type="project" value="UniProtKB-UniRule"/>
</dbReference>
<keyword evidence="2 5" id="KW-0547">Nucleotide-binding</keyword>
<dbReference type="PROSITE" id="PS00108">
    <property type="entry name" value="PROTEIN_KINASE_ST"/>
    <property type="match status" value="1"/>
</dbReference>
<dbReference type="CDD" id="cd00293">
    <property type="entry name" value="USP-like"/>
    <property type="match status" value="1"/>
</dbReference>
<evidence type="ECO:0000256" key="2">
    <source>
        <dbReference type="ARBA" id="ARBA00022741"/>
    </source>
</evidence>
<comment type="caution">
    <text evidence="8">The sequence shown here is derived from an EMBL/GenBank/DDBJ whole genome shotgun (WGS) entry which is preliminary data.</text>
</comment>
<dbReference type="InterPro" id="IPR008271">
    <property type="entry name" value="Ser/Thr_kinase_AS"/>
</dbReference>
<dbReference type="SUPFAM" id="SSF52402">
    <property type="entry name" value="Adenine nucleotide alpha hydrolases-like"/>
    <property type="match status" value="1"/>
</dbReference>
<feature type="binding site" evidence="5">
    <location>
        <position position="467"/>
    </location>
    <ligand>
        <name>ATP</name>
        <dbReference type="ChEBI" id="CHEBI:30616"/>
    </ligand>
</feature>
<dbReference type="FunFam" id="3.30.200.20:FF:000268">
    <property type="entry name" value="probable receptor-like serine/threonine-protein kinase At5g57670"/>
    <property type="match status" value="1"/>
</dbReference>
<dbReference type="GO" id="GO:0004672">
    <property type="term" value="F:protein kinase activity"/>
    <property type="evidence" value="ECO:0007669"/>
    <property type="project" value="InterPro"/>
</dbReference>
<evidence type="ECO:0000256" key="5">
    <source>
        <dbReference type="PROSITE-ProRule" id="PRU10141"/>
    </source>
</evidence>
<dbReference type="Gene3D" id="3.40.50.620">
    <property type="entry name" value="HUPs"/>
    <property type="match status" value="1"/>
</dbReference>
<dbReference type="InterPro" id="IPR046958">
    <property type="entry name" value="RBK1/2/STUNTED"/>
</dbReference>
<accession>A0A7J6VE07</accession>
<dbReference type="Gene3D" id="1.10.510.10">
    <property type="entry name" value="Transferase(Phosphotransferase) domain 1"/>
    <property type="match status" value="1"/>
</dbReference>
<evidence type="ECO:0000256" key="4">
    <source>
        <dbReference type="ARBA" id="ARBA00022840"/>
    </source>
</evidence>
<gene>
    <name evidence="8" type="ORF">FRX31_027482</name>
</gene>
<dbReference type="PANTHER" id="PTHR47987">
    <property type="entry name" value="OS08G0249100 PROTEIN"/>
    <property type="match status" value="1"/>
</dbReference>
<dbReference type="PROSITE" id="PS00107">
    <property type="entry name" value="PROTEIN_KINASE_ATP"/>
    <property type="match status" value="1"/>
</dbReference>
<keyword evidence="8" id="KW-0675">Receptor</keyword>
<dbReference type="FunFam" id="1.10.510.10:FF:000284">
    <property type="entry name" value="Putative receptor-like serine/threonine-protein kinase"/>
    <property type="match status" value="1"/>
</dbReference>
<dbReference type="EMBL" id="JABWDY010034129">
    <property type="protein sequence ID" value="KAF5182931.1"/>
    <property type="molecule type" value="Genomic_DNA"/>
</dbReference>